<feature type="transmembrane region" description="Helical" evidence="8">
    <location>
        <begin position="235"/>
        <end position="261"/>
    </location>
</feature>
<evidence type="ECO:0000256" key="3">
    <source>
        <dbReference type="ARBA" id="ARBA00022475"/>
    </source>
</evidence>
<dbReference type="GO" id="GO:0015293">
    <property type="term" value="F:symporter activity"/>
    <property type="evidence" value="ECO:0007669"/>
    <property type="project" value="UniProtKB-KW"/>
</dbReference>
<comment type="subcellular location">
    <subcellularLocation>
        <location evidence="1">Cell membrane</location>
        <topology evidence="1">Multi-pass membrane protein</topology>
    </subcellularLocation>
</comment>
<keyword evidence="2" id="KW-0813">Transport</keyword>
<gene>
    <name evidence="9" type="primary">gltT</name>
    <name evidence="9" type="ORF">NCTC11048_01341</name>
</gene>
<feature type="transmembrane region" description="Helical" evidence="8">
    <location>
        <begin position="48"/>
        <end position="72"/>
    </location>
</feature>
<dbReference type="SUPFAM" id="SSF118215">
    <property type="entry name" value="Proton glutamate symport protein"/>
    <property type="match status" value="1"/>
</dbReference>
<feature type="transmembrane region" description="Helical" evidence="8">
    <location>
        <begin position="198"/>
        <end position="223"/>
    </location>
</feature>
<keyword evidence="5" id="KW-0769">Symport</keyword>
<protein>
    <submittedName>
        <fullName evidence="9">Proton/sodium-glutamate symport protein</fullName>
    </submittedName>
</protein>
<dbReference type="InterPro" id="IPR036458">
    <property type="entry name" value="Na:dicarbo_symporter_sf"/>
</dbReference>
<dbReference type="GO" id="GO:0006835">
    <property type="term" value="P:dicarboxylic acid transport"/>
    <property type="evidence" value="ECO:0007669"/>
    <property type="project" value="TreeGrafter"/>
</dbReference>
<proteinExistence type="predicted"/>
<dbReference type="InterPro" id="IPR001991">
    <property type="entry name" value="Na-dicarboxylate_symporter"/>
</dbReference>
<feature type="transmembrane region" description="Helical" evidence="8">
    <location>
        <begin position="164"/>
        <end position="182"/>
    </location>
</feature>
<evidence type="ECO:0000256" key="4">
    <source>
        <dbReference type="ARBA" id="ARBA00022692"/>
    </source>
</evidence>
<dbReference type="Pfam" id="PF00375">
    <property type="entry name" value="SDF"/>
    <property type="match status" value="1"/>
</dbReference>
<sequence length="428" mass="45349">MKFKGLTVKIIIALILGIALGSIFNFYIGSKFVGFVDQYIFNVIGQVFLNLIFMLVVPVVFVSIVLGVIGVGDPKLLGGIGLKTLVFFLSTTAIAITLAMCLALVVKPGAGHSDLLKSEEVATYQKKLDDQKATGASPINQTFDQTVINFFPKNAVEAMTTGNMLQIITFAIFIGIGIMMVGEKGRIVHQFFEQFNEVLMYIISMVMNVFAPIGTFGLVAHAFTGAGFGAIRQLGLYFIVVLAALLIHFFVVYGGAVKLLAHRSPIEFFKGFFPAITVGFGGSSSNAALPVSMECTKKMGVKPEIASFVQPLGATINMDGTAIMQGVATIFIAQLSGADLTLLQLITVVAVAVIASVGTAGVPGVGLIMLAMVLTAVDLNPAAIGIILGIDRLLDMTRTAVNITGDAACALILSEREGRKLKGNMHVE</sequence>
<name>A0A380G6B6_STAIN</name>
<dbReference type="PRINTS" id="PR00173">
    <property type="entry name" value="EDTRNSPORT"/>
</dbReference>
<keyword evidence="4 8" id="KW-0812">Transmembrane</keyword>
<evidence type="ECO:0000256" key="6">
    <source>
        <dbReference type="ARBA" id="ARBA00022989"/>
    </source>
</evidence>
<evidence type="ECO:0000313" key="9">
    <source>
        <dbReference type="EMBL" id="SUM46302.1"/>
    </source>
</evidence>
<evidence type="ECO:0000313" key="10">
    <source>
        <dbReference type="Proteomes" id="UP000255549"/>
    </source>
</evidence>
<feature type="transmembrane region" description="Helical" evidence="8">
    <location>
        <begin position="340"/>
        <end position="361"/>
    </location>
</feature>
<keyword evidence="3" id="KW-1003">Cell membrane</keyword>
<feature type="transmembrane region" description="Helical" evidence="8">
    <location>
        <begin position="84"/>
        <end position="106"/>
    </location>
</feature>
<dbReference type="PANTHER" id="PTHR42865">
    <property type="entry name" value="PROTON/GLUTAMATE-ASPARTATE SYMPORTER"/>
    <property type="match status" value="1"/>
</dbReference>
<keyword evidence="6 8" id="KW-1133">Transmembrane helix</keyword>
<reference evidence="9 10" key="1">
    <citation type="submission" date="2018-06" db="EMBL/GenBank/DDBJ databases">
        <authorList>
            <consortium name="Pathogen Informatics"/>
            <person name="Doyle S."/>
        </authorList>
    </citation>
    <scope>NUCLEOTIDE SEQUENCE [LARGE SCALE GENOMIC DNA]</scope>
    <source>
        <strain evidence="10">NCTC 11048</strain>
    </source>
</reference>
<evidence type="ECO:0000256" key="8">
    <source>
        <dbReference type="SAM" id="Phobius"/>
    </source>
</evidence>
<dbReference type="Proteomes" id="UP000255549">
    <property type="component" value="Unassembled WGS sequence"/>
</dbReference>
<dbReference type="PANTHER" id="PTHR42865:SF7">
    <property type="entry name" value="PROTON_GLUTAMATE-ASPARTATE SYMPORTER"/>
    <property type="match status" value="1"/>
</dbReference>
<keyword evidence="7 8" id="KW-0472">Membrane</keyword>
<keyword evidence="10" id="KW-1185">Reference proteome</keyword>
<feature type="transmembrane region" description="Helical" evidence="8">
    <location>
        <begin position="367"/>
        <end position="390"/>
    </location>
</feature>
<dbReference type="EMBL" id="UHDP01000003">
    <property type="protein sequence ID" value="SUM46302.1"/>
    <property type="molecule type" value="Genomic_DNA"/>
</dbReference>
<evidence type="ECO:0000256" key="2">
    <source>
        <dbReference type="ARBA" id="ARBA00022448"/>
    </source>
</evidence>
<evidence type="ECO:0000256" key="1">
    <source>
        <dbReference type="ARBA" id="ARBA00004651"/>
    </source>
</evidence>
<dbReference type="Gene3D" id="1.10.3860.10">
    <property type="entry name" value="Sodium:dicarboxylate symporter"/>
    <property type="match status" value="1"/>
</dbReference>
<dbReference type="AlphaFoldDB" id="A0A380G6B6"/>
<dbReference type="FunFam" id="1.10.3860.10:FF:000001">
    <property type="entry name" value="C4-dicarboxylate transport protein"/>
    <property type="match status" value="1"/>
</dbReference>
<organism evidence="9 10">
    <name type="scientific">Staphylococcus intermedius NCTC 11048</name>
    <dbReference type="NCBI Taxonomy" id="1141106"/>
    <lineage>
        <taxon>Bacteria</taxon>
        <taxon>Bacillati</taxon>
        <taxon>Bacillota</taxon>
        <taxon>Bacilli</taxon>
        <taxon>Bacillales</taxon>
        <taxon>Staphylococcaceae</taxon>
        <taxon>Staphylococcus</taxon>
        <taxon>Staphylococcus intermedius group</taxon>
    </lineage>
</organism>
<dbReference type="STRING" id="1141106.GCA_000308095_01783"/>
<dbReference type="OrthoDB" id="9768885at2"/>
<accession>A0A380G6B6</accession>
<dbReference type="RefSeq" id="WP_019168011.1">
    <property type="nucleotide sequence ID" value="NZ_CAIB01000112.1"/>
</dbReference>
<dbReference type="GO" id="GO:0005886">
    <property type="term" value="C:plasma membrane"/>
    <property type="evidence" value="ECO:0007669"/>
    <property type="project" value="UniProtKB-SubCell"/>
</dbReference>
<evidence type="ECO:0000256" key="7">
    <source>
        <dbReference type="ARBA" id="ARBA00023136"/>
    </source>
</evidence>
<evidence type="ECO:0000256" key="5">
    <source>
        <dbReference type="ARBA" id="ARBA00022847"/>
    </source>
</evidence>
<feature type="transmembrane region" description="Helical" evidence="8">
    <location>
        <begin position="7"/>
        <end position="28"/>
    </location>
</feature>